<dbReference type="EMBL" id="UGYO01000001">
    <property type="protein sequence ID" value="SUI55410.1"/>
    <property type="molecule type" value="Genomic_DNA"/>
</dbReference>
<dbReference type="InterPro" id="IPR000631">
    <property type="entry name" value="CARKD"/>
</dbReference>
<comment type="catalytic activity">
    <reaction evidence="1 18 19">
        <text>(6R)-NADHX = (6S)-NADHX</text>
        <dbReference type="Rhea" id="RHEA:32215"/>
        <dbReference type="ChEBI" id="CHEBI:64074"/>
        <dbReference type="ChEBI" id="CHEBI:64075"/>
        <dbReference type="EC" id="5.1.99.6"/>
    </reaction>
</comment>
<dbReference type="GO" id="GO:0052855">
    <property type="term" value="F:ADP-dependent NAD(P)H-hydrate dehydratase activity"/>
    <property type="evidence" value="ECO:0007669"/>
    <property type="project" value="UniProtKB-UniRule"/>
</dbReference>
<evidence type="ECO:0000256" key="15">
    <source>
        <dbReference type="ARBA" id="ARBA00048238"/>
    </source>
</evidence>
<evidence type="ECO:0000256" key="16">
    <source>
        <dbReference type="ARBA" id="ARBA00049209"/>
    </source>
</evidence>
<dbReference type="PROSITE" id="PS01050">
    <property type="entry name" value="YJEF_C_2"/>
    <property type="match status" value="1"/>
</dbReference>
<dbReference type="PANTHER" id="PTHR12592:SF0">
    <property type="entry name" value="ATP-DEPENDENT (S)-NAD(P)H-HYDRATE DEHYDRATASE"/>
    <property type="match status" value="1"/>
</dbReference>
<dbReference type="FunFam" id="3.40.1190.20:FF:000017">
    <property type="entry name" value="Multifunctional fusion protein"/>
    <property type="match status" value="1"/>
</dbReference>
<dbReference type="InterPro" id="IPR036652">
    <property type="entry name" value="YjeF_N_dom_sf"/>
</dbReference>
<evidence type="ECO:0000256" key="18">
    <source>
        <dbReference type="HAMAP-Rule" id="MF_01966"/>
    </source>
</evidence>
<feature type="binding site" evidence="17">
    <location>
        <position position="369"/>
    </location>
    <ligand>
        <name>(6S)-NADPHX</name>
        <dbReference type="ChEBI" id="CHEBI:64076"/>
    </ligand>
</feature>
<dbReference type="InterPro" id="IPR017953">
    <property type="entry name" value="Carbohydrate_kinase_pred_CS"/>
</dbReference>
<feature type="binding site" evidence="18">
    <location>
        <position position="165"/>
    </location>
    <ligand>
        <name>K(+)</name>
        <dbReference type="ChEBI" id="CHEBI:29103"/>
    </ligand>
</feature>
<feature type="binding site" evidence="17">
    <location>
        <position position="434"/>
    </location>
    <ligand>
        <name>AMP</name>
        <dbReference type="ChEBI" id="CHEBI:456215"/>
    </ligand>
</feature>
<evidence type="ECO:0000256" key="7">
    <source>
        <dbReference type="ARBA" id="ARBA00022840"/>
    </source>
</evidence>
<protein>
    <recommendedName>
        <fullName evidence="19">Bifunctional NAD(P)H-hydrate repair enzyme</fullName>
    </recommendedName>
    <alternativeName>
        <fullName evidence="19">Nicotinamide nucleotide repair protein</fullName>
    </alternativeName>
    <domain>
        <recommendedName>
            <fullName evidence="19">ADP-dependent (S)-NAD(P)H-hydrate dehydratase</fullName>
            <ecNumber evidence="19">4.2.1.136</ecNumber>
        </recommendedName>
        <alternativeName>
            <fullName evidence="19">ADP-dependent NAD(P)HX dehydratase</fullName>
        </alternativeName>
    </domain>
    <domain>
        <recommendedName>
            <fullName evidence="19">NAD(P)H-hydrate epimerase</fullName>
            <ecNumber evidence="19">5.1.99.6</ecNumber>
        </recommendedName>
    </domain>
</protein>
<dbReference type="PANTHER" id="PTHR12592">
    <property type="entry name" value="ATP-DEPENDENT (S)-NAD(P)H-HYDRATE DEHYDRATASE FAMILY MEMBER"/>
    <property type="match status" value="1"/>
</dbReference>
<sequence length="494" mass="52234">MAQDLSDMPRQLYSAKAVRQAELDWVAAEQGSLYELVERAGKAAFELLAAKLTQGSRVLVIAGQGNNGADALVCLRWLLNSGFNASLFIFPASQPSTEWQQAWDKLQQSAPKVAQVSEITAAEYDWIVDGLLGTGLKGDVRPEAAVMIARINAARAKVLSLDLPSGIDADTGAALGASVEAEQTLCFAALKQGLLTGRARHCCGELHFVDLGLSDFLPPSDVVRVGAEYLKGLFDARPRDSHKGKSGKVTVIGGDYGMGGAVRLAGEACLRAGAGLVTVVSRPEHQLTVNANRPELMFWGCELVDMEVYLRLGWAQVLVLGPGLGRADWGYNLFKAVSLSDKPCVLDADALNLLSQEKRSQDNRVLTPHPGEAARLLATDTADVEADRFAAVRKLQAQYGGVVLLKGAGTLIYDGKQLFVAPVGNPGLASGGCGDVLSGIIGALMAQGLDNTRATVAGVIVHGGAADLAARDGERGMLASDLMPWIRHLVNTDL</sequence>
<keyword evidence="8 17" id="KW-0521">NADP</keyword>
<evidence type="ECO:0000259" key="20">
    <source>
        <dbReference type="PROSITE" id="PS51383"/>
    </source>
</evidence>
<comment type="catalytic activity">
    <reaction evidence="16 17 19">
        <text>(6S)-NADPHX + ADP = AMP + phosphate + NADPH + H(+)</text>
        <dbReference type="Rhea" id="RHEA:32235"/>
        <dbReference type="ChEBI" id="CHEBI:15378"/>
        <dbReference type="ChEBI" id="CHEBI:43474"/>
        <dbReference type="ChEBI" id="CHEBI:57783"/>
        <dbReference type="ChEBI" id="CHEBI:64076"/>
        <dbReference type="ChEBI" id="CHEBI:456215"/>
        <dbReference type="ChEBI" id="CHEBI:456216"/>
        <dbReference type="EC" id="4.2.1.136"/>
    </reaction>
</comment>
<name>A0A379Z669_9GAMM</name>
<comment type="cofactor">
    <cofactor evidence="18 19">
        <name>K(+)</name>
        <dbReference type="ChEBI" id="CHEBI:29103"/>
    </cofactor>
    <text evidence="18 19">Binds 1 potassium ion per subunit.</text>
</comment>
<keyword evidence="12 17" id="KW-0456">Lyase</keyword>
<feature type="domain" description="YjeF N-terminal" evidence="21">
    <location>
        <begin position="18"/>
        <end position="219"/>
    </location>
</feature>
<accession>A0A379Z669</accession>
<dbReference type="GO" id="GO:0005524">
    <property type="term" value="F:ATP binding"/>
    <property type="evidence" value="ECO:0007669"/>
    <property type="project" value="UniProtKB-UniRule"/>
</dbReference>
<evidence type="ECO:0000256" key="6">
    <source>
        <dbReference type="ARBA" id="ARBA00022741"/>
    </source>
</evidence>
<feature type="domain" description="YjeF C-terminal" evidence="20">
    <location>
        <begin position="226"/>
        <end position="493"/>
    </location>
</feature>
<comment type="function">
    <text evidence="17">Catalyzes the dehydration of the S-form of NAD(P)HX at the expense of ADP, which is converted to AMP. Together with NAD(P)HX epimerase, which catalyzes the epimerization of the S- and R-forms, the enzyme allows the repair of both epimers of NAD(P)HX, a damaged form of NAD(P)H that is a result of enzymatic or heat-dependent hydration.</text>
</comment>
<organism evidence="22 23">
    <name type="scientific">Shewanella algae</name>
    <dbReference type="NCBI Taxonomy" id="38313"/>
    <lineage>
        <taxon>Bacteria</taxon>
        <taxon>Pseudomonadati</taxon>
        <taxon>Pseudomonadota</taxon>
        <taxon>Gammaproteobacteria</taxon>
        <taxon>Alteromonadales</taxon>
        <taxon>Shewanellaceae</taxon>
        <taxon>Shewanella</taxon>
    </lineage>
</organism>
<comment type="function">
    <text evidence="14 19">Bifunctional enzyme that catalyzes the epimerization of the S- and R-forms of NAD(P)HX and the dehydration of the S-form of NAD(P)HX at the expense of ADP, which is converted to AMP. This allows the repair of both epimers of NAD(P)HX, a damaged form of NAD(P)H that is a result of enzymatic or heat-dependent hydration.</text>
</comment>
<keyword evidence="5 18" id="KW-0479">Metal-binding</keyword>
<keyword evidence="11 18" id="KW-0413">Isomerase</keyword>
<dbReference type="GO" id="GO:0046872">
    <property type="term" value="F:metal ion binding"/>
    <property type="evidence" value="ECO:0007669"/>
    <property type="project" value="UniProtKB-UniRule"/>
</dbReference>
<comment type="similarity">
    <text evidence="17">Belongs to the NnrD/CARKD family.</text>
</comment>
<dbReference type="PIRSF" id="PIRSF017184">
    <property type="entry name" value="Nnr"/>
    <property type="match status" value="1"/>
</dbReference>
<evidence type="ECO:0000256" key="2">
    <source>
        <dbReference type="ARBA" id="ARBA00000909"/>
    </source>
</evidence>
<dbReference type="Pfam" id="PF03853">
    <property type="entry name" value="YjeF_N"/>
    <property type="match status" value="1"/>
</dbReference>
<feature type="binding site" evidence="18">
    <location>
        <begin position="133"/>
        <end position="139"/>
    </location>
    <ligand>
        <name>(6S)-NADPHX</name>
        <dbReference type="ChEBI" id="CHEBI:64076"/>
    </ligand>
</feature>
<evidence type="ECO:0000313" key="22">
    <source>
        <dbReference type="EMBL" id="SUI55410.1"/>
    </source>
</evidence>
<dbReference type="EC" id="5.1.99.6" evidence="19"/>
<dbReference type="InterPro" id="IPR029056">
    <property type="entry name" value="Ribokinase-like"/>
</dbReference>
<feature type="binding site" evidence="17">
    <location>
        <position position="435"/>
    </location>
    <ligand>
        <name>(6S)-NADPHX</name>
        <dbReference type="ChEBI" id="CHEBI:64076"/>
    </ligand>
</feature>
<comment type="similarity">
    <text evidence="3 19">In the N-terminal section; belongs to the NnrE/AIBP family.</text>
</comment>
<evidence type="ECO:0000259" key="21">
    <source>
        <dbReference type="PROSITE" id="PS51385"/>
    </source>
</evidence>
<keyword evidence="9 18" id="KW-0630">Potassium</keyword>
<dbReference type="PROSITE" id="PS51383">
    <property type="entry name" value="YJEF_C_3"/>
    <property type="match status" value="1"/>
</dbReference>
<dbReference type="InterPro" id="IPR004443">
    <property type="entry name" value="YjeF_N_dom"/>
</dbReference>
<feature type="binding site" evidence="18">
    <location>
        <position position="67"/>
    </location>
    <ligand>
        <name>K(+)</name>
        <dbReference type="ChEBI" id="CHEBI:29103"/>
    </ligand>
</feature>
<reference evidence="22 23" key="1">
    <citation type="submission" date="2018-06" db="EMBL/GenBank/DDBJ databases">
        <authorList>
            <consortium name="Pathogen Informatics"/>
            <person name="Doyle S."/>
        </authorList>
    </citation>
    <scope>NUCLEOTIDE SEQUENCE [LARGE SCALE GENOMIC DNA]</scope>
    <source>
        <strain evidence="22 23">NCTC10738</strain>
    </source>
</reference>
<feature type="binding site" evidence="17">
    <location>
        <position position="323"/>
    </location>
    <ligand>
        <name>(6S)-NADPHX</name>
        <dbReference type="ChEBI" id="CHEBI:64076"/>
    </ligand>
</feature>
<comment type="catalytic activity">
    <reaction evidence="2 18 19">
        <text>(6R)-NADPHX = (6S)-NADPHX</text>
        <dbReference type="Rhea" id="RHEA:32227"/>
        <dbReference type="ChEBI" id="CHEBI:64076"/>
        <dbReference type="ChEBI" id="CHEBI:64077"/>
        <dbReference type="EC" id="5.1.99.6"/>
    </reaction>
</comment>
<comment type="caution">
    <text evidence="18">Lacks conserved residue(s) required for the propagation of feature annotation.</text>
</comment>
<comment type="function">
    <text evidence="18">Catalyzes the epimerization of the S- and R-forms of NAD(P)HX, a damaged form of NAD(P)H that is a result of enzymatic or heat-dependent hydration. This is a prerequisite for the S-specific NAD(P)H-hydrate dehydratase to allow the repair of both epimers of NAD(P)HX.</text>
</comment>
<feature type="binding site" evidence="18">
    <location>
        <position position="162"/>
    </location>
    <ligand>
        <name>(6S)-NADPHX</name>
        <dbReference type="ChEBI" id="CHEBI:64076"/>
    </ligand>
</feature>
<evidence type="ECO:0000256" key="4">
    <source>
        <dbReference type="ARBA" id="ARBA00009524"/>
    </source>
</evidence>
<dbReference type="NCBIfam" id="TIGR00196">
    <property type="entry name" value="yjeF_cterm"/>
    <property type="match status" value="1"/>
</dbReference>
<evidence type="ECO:0000256" key="9">
    <source>
        <dbReference type="ARBA" id="ARBA00022958"/>
    </source>
</evidence>
<dbReference type="EC" id="4.2.1.136" evidence="19"/>
<evidence type="ECO:0000256" key="11">
    <source>
        <dbReference type="ARBA" id="ARBA00023235"/>
    </source>
</evidence>
<feature type="binding site" evidence="17">
    <location>
        <begin position="406"/>
        <end position="410"/>
    </location>
    <ligand>
        <name>AMP</name>
        <dbReference type="ChEBI" id="CHEBI:456215"/>
    </ligand>
</feature>
<evidence type="ECO:0000256" key="10">
    <source>
        <dbReference type="ARBA" id="ARBA00023027"/>
    </source>
</evidence>
<dbReference type="GO" id="GO:0110051">
    <property type="term" value="P:metabolite repair"/>
    <property type="evidence" value="ECO:0007669"/>
    <property type="project" value="TreeGrafter"/>
</dbReference>
<keyword evidence="13" id="KW-0511">Multifunctional enzyme</keyword>
<dbReference type="Gene3D" id="3.40.50.10260">
    <property type="entry name" value="YjeF N-terminal domain"/>
    <property type="match status" value="1"/>
</dbReference>
<dbReference type="RefSeq" id="WP_115389295.1">
    <property type="nucleotide sequence ID" value="NZ_CP068228.1"/>
</dbReference>
<dbReference type="PROSITE" id="PS51385">
    <property type="entry name" value="YJEF_N"/>
    <property type="match status" value="1"/>
</dbReference>
<dbReference type="SUPFAM" id="SSF64153">
    <property type="entry name" value="YjeF N-terminal domain-like"/>
    <property type="match status" value="1"/>
</dbReference>
<feature type="binding site" evidence="18">
    <location>
        <position position="129"/>
    </location>
    <ligand>
        <name>K(+)</name>
        <dbReference type="ChEBI" id="CHEBI:29103"/>
    </ligand>
</feature>
<dbReference type="InterPro" id="IPR030677">
    <property type="entry name" value="Nnr"/>
</dbReference>
<keyword evidence="10 17" id="KW-0520">NAD</keyword>
<dbReference type="GO" id="GO:0046496">
    <property type="term" value="P:nicotinamide nucleotide metabolic process"/>
    <property type="evidence" value="ECO:0007669"/>
    <property type="project" value="UniProtKB-UniRule"/>
</dbReference>
<evidence type="ECO:0000256" key="17">
    <source>
        <dbReference type="HAMAP-Rule" id="MF_01965"/>
    </source>
</evidence>
<comment type="similarity">
    <text evidence="4 19">In the C-terminal section; belongs to the NnrD/CARKD family.</text>
</comment>
<comment type="similarity">
    <text evidence="18">Belongs to the NnrE/AIBP family.</text>
</comment>
<dbReference type="GO" id="GO:0052856">
    <property type="term" value="F:NAD(P)HX epimerase activity"/>
    <property type="evidence" value="ECO:0007669"/>
    <property type="project" value="UniProtKB-UniRule"/>
</dbReference>
<feature type="binding site" evidence="18">
    <location>
        <begin position="66"/>
        <end position="70"/>
    </location>
    <ligand>
        <name>(6S)-NADPHX</name>
        <dbReference type="ChEBI" id="CHEBI:64076"/>
    </ligand>
</feature>
<proteinExistence type="inferred from homology"/>
<dbReference type="Gene3D" id="3.40.1190.20">
    <property type="match status" value="1"/>
</dbReference>
<dbReference type="Pfam" id="PF01256">
    <property type="entry name" value="Carb_kinase"/>
    <property type="match status" value="1"/>
</dbReference>
<feature type="binding site" evidence="17">
    <location>
        <position position="261"/>
    </location>
    <ligand>
        <name>(6S)-NADPHX</name>
        <dbReference type="ChEBI" id="CHEBI:64076"/>
    </ligand>
</feature>
<evidence type="ECO:0000256" key="12">
    <source>
        <dbReference type="ARBA" id="ARBA00023239"/>
    </source>
</evidence>
<evidence type="ECO:0000256" key="5">
    <source>
        <dbReference type="ARBA" id="ARBA00022723"/>
    </source>
</evidence>
<dbReference type="Proteomes" id="UP000254069">
    <property type="component" value="Unassembled WGS sequence"/>
</dbReference>
<keyword evidence="6 17" id="KW-0547">Nucleotide-binding</keyword>
<dbReference type="AlphaFoldDB" id="A0A379Z669"/>
<gene>
    <name evidence="22" type="primary">nnr</name>
    <name evidence="17" type="synonym">nnrD</name>
    <name evidence="18" type="synonym">nnrE</name>
    <name evidence="22" type="ORF">NCTC10738_00999</name>
</gene>
<dbReference type="CDD" id="cd01171">
    <property type="entry name" value="YXKO-related"/>
    <property type="match status" value="1"/>
</dbReference>
<evidence type="ECO:0000256" key="8">
    <source>
        <dbReference type="ARBA" id="ARBA00022857"/>
    </source>
</evidence>
<evidence type="ECO:0000256" key="19">
    <source>
        <dbReference type="PIRNR" id="PIRNR017184"/>
    </source>
</evidence>
<keyword evidence="7 17" id="KW-0067">ATP-binding</keyword>
<comment type="catalytic activity">
    <reaction evidence="15 17 19">
        <text>(6S)-NADHX + ADP = AMP + phosphate + NADH + H(+)</text>
        <dbReference type="Rhea" id="RHEA:32223"/>
        <dbReference type="ChEBI" id="CHEBI:15378"/>
        <dbReference type="ChEBI" id="CHEBI:43474"/>
        <dbReference type="ChEBI" id="CHEBI:57945"/>
        <dbReference type="ChEBI" id="CHEBI:64074"/>
        <dbReference type="ChEBI" id="CHEBI:456215"/>
        <dbReference type="ChEBI" id="CHEBI:456216"/>
        <dbReference type="EC" id="4.2.1.136"/>
    </reaction>
</comment>
<evidence type="ECO:0000256" key="13">
    <source>
        <dbReference type="ARBA" id="ARBA00023268"/>
    </source>
</evidence>
<comment type="cofactor">
    <cofactor evidence="17">
        <name>Mg(2+)</name>
        <dbReference type="ChEBI" id="CHEBI:18420"/>
    </cofactor>
</comment>
<evidence type="ECO:0000256" key="3">
    <source>
        <dbReference type="ARBA" id="ARBA00006001"/>
    </source>
</evidence>
<dbReference type="NCBIfam" id="TIGR00197">
    <property type="entry name" value="yjeF_nterm"/>
    <property type="match status" value="1"/>
</dbReference>
<dbReference type="HAMAP" id="MF_01965">
    <property type="entry name" value="NADHX_dehydratase"/>
    <property type="match status" value="1"/>
</dbReference>
<evidence type="ECO:0000313" key="23">
    <source>
        <dbReference type="Proteomes" id="UP000254069"/>
    </source>
</evidence>
<evidence type="ECO:0000256" key="14">
    <source>
        <dbReference type="ARBA" id="ARBA00025153"/>
    </source>
</evidence>
<evidence type="ECO:0000256" key="1">
    <source>
        <dbReference type="ARBA" id="ARBA00000013"/>
    </source>
</evidence>
<comment type="subunit">
    <text evidence="17">Homotetramer.</text>
</comment>
<dbReference type="SUPFAM" id="SSF53613">
    <property type="entry name" value="Ribokinase-like"/>
    <property type="match status" value="1"/>
</dbReference>
<dbReference type="HAMAP" id="MF_01966">
    <property type="entry name" value="NADHX_epimerase"/>
    <property type="match status" value="1"/>
</dbReference>
<keyword evidence="23" id="KW-1185">Reference proteome</keyword>